<dbReference type="InterPro" id="IPR002942">
    <property type="entry name" value="S4_RNA-bd"/>
</dbReference>
<dbReference type="SUPFAM" id="SSF55174">
    <property type="entry name" value="Alpha-L RNA-binding motif"/>
    <property type="match status" value="1"/>
</dbReference>
<gene>
    <name evidence="4" type="ORF">ACFOD9_12690</name>
</gene>
<dbReference type="RefSeq" id="WP_379510480.1">
    <property type="nucleotide sequence ID" value="NZ_JBHRTQ010000010.1"/>
</dbReference>
<evidence type="ECO:0000256" key="2">
    <source>
        <dbReference type="SAM" id="MobiDB-lite"/>
    </source>
</evidence>
<evidence type="ECO:0000256" key="1">
    <source>
        <dbReference type="PROSITE-ProRule" id="PRU00182"/>
    </source>
</evidence>
<feature type="region of interest" description="Disordered" evidence="2">
    <location>
        <begin position="91"/>
        <end position="114"/>
    </location>
</feature>
<feature type="domain" description="RNA-binding S4" evidence="3">
    <location>
        <begin position="1"/>
        <end position="60"/>
    </location>
</feature>
<dbReference type="Gene3D" id="3.10.290.10">
    <property type="entry name" value="RNA-binding S4 domain"/>
    <property type="match status" value="1"/>
</dbReference>
<keyword evidence="5" id="KW-1185">Reference proteome</keyword>
<dbReference type="EMBL" id="JBHRTQ010000010">
    <property type="protein sequence ID" value="MFC3175109.1"/>
    <property type="molecule type" value="Genomic_DNA"/>
</dbReference>
<dbReference type="CDD" id="cd00165">
    <property type="entry name" value="S4"/>
    <property type="match status" value="1"/>
</dbReference>
<protein>
    <submittedName>
        <fullName evidence="4">RNA-binding S4 domain-containing protein</fullName>
    </submittedName>
</protein>
<reference evidence="5" key="1">
    <citation type="journal article" date="2019" name="Int. J. Syst. Evol. Microbiol.">
        <title>The Global Catalogue of Microorganisms (GCM) 10K type strain sequencing project: providing services to taxonomists for standard genome sequencing and annotation.</title>
        <authorList>
            <consortium name="The Broad Institute Genomics Platform"/>
            <consortium name="The Broad Institute Genome Sequencing Center for Infectious Disease"/>
            <person name="Wu L."/>
            <person name="Ma J."/>
        </authorList>
    </citation>
    <scope>NUCLEOTIDE SEQUENCE [LARGE SCALE GENOMIC DNA]</scope>
    <source>
        <strain evidence="5">KCTC 42984</strain>
    </source>
</reference>
<proteinExistence type="predicted"/>
<keyword evidence="1" id="KW-0694">RNA-binding</keyword>
<name>A0ABV7IU71_9SPHN</name>
<dbReference type="SMART" id="SM00363">
    <property type="entry name" value="S4"/>
    <property type="match status" value="1"/>
</dbReference>
<sequence>MRLDKLLWFLRFTRTRPQAQELAEAGHIRLNGRRVERSAQAIQVGDVLVLPLPAAVRVIEILAIPPRRGPASEAQSCYRALDAGPEISIAASSNRPGATRCPEHGPEHQGDHLP</sequence>
<comment type="caution">
    <text evidence="4">The sequence shown here is derived from an EMBL/GenBank/DDBJ whole genome shotgun (WGS) entry which is preliminary data.</text>
</comment>
<organism evidence="4 5">
    <name type="scientific">Novosphingobium bradum</name>
    <dbReference type="NCBI Taxonomy" id="1737444"/>
    <lineage>
        <taxon>Bacteria</taxon>
        <taxon>Pseudomonadati</taxon>
        <taxon>Pseudomonadota</taxon>
        <taxon>Alphaproteobacteria</taxon>
        <taxon>Sphingomonadales</taxon>
        <taxon>Sphingomonadaceae</taxon>
        <taxon>Novosphingobium</taxon>
    </lineage>
</organism>
<evidence type="ECO:0000313" key="5">
    <source>
        <dbReference type="Proteomes" id="UP001595604"/>
    </source>
</evidence>
<evidence type="ECO:0000259" key="3">
    <source>
        <dbReference type="SMART" id="SM00363"/>
    </source>
</evidence>
<feature type="compositionally biased region" description="Basic and acidic residues" evidence="2">
    <location>
        <begin position="101"/>
        <end position="114"/>
    </location>
</feature>
<dbReference type="PROSITE" id="PS50889">
    <property type="entry name" value="S4"/>
    <property type="match status" value="1"/>
</dbReference>
<dbReference type="Proteomes" id="UP001595604">
    <property type="component" value="Unassembled WGS sequence"/>
</dbReference>
<dbReference type="InterPro" id="IPR036986">
    <property type="entry name" value="S4_RNA-bd_sf"/>
</dbReference>
<evidence type="ECO:0000313" key="4">
    <source>
        <dbReference type="EMBL" id="MFC3175109.1"/>
    </source>
</evidence>
<accession>A0ABV7IU71</accession>
<dbReference type="Pfam" id="PF01479">
    <property type="entry name" value="S4"/>
    <property type="match status" value="1"/>
</dbReference>